<accession>A0ABD3X2W3</accession>
<reference evidence="1 2" key="1">
    <citation type="submission" date="2024-11" db="EMBL/GenBank/DDBJ databases">
        <title>Chromosome-level genome assembly of the freshwater bivalve Anodonta woodiana.</title>
        <authorList>
            <person name="Chen X."/>
        </authorList>
    </citation>
    <scope>NUCLEOTIDE SEQUENCE [LARGE SCALE GENOMIC DNA]</scope>
    <source>
        <strain evidence="1">MN2024</strain>
        <tissue evidence="1">Gills</tissue>
    </source>
</reference>
<evidence type="ECO:0000313" key="1">
    <source>
        <dbReference type="EMBL" id="KAL3880559.1"/>
    </source>
</evidence>
<feature type="non-terminal residue" evidence="1">
    <location>
        <position position="80"/>
    </location>
</feature>
<dbReference type="AlphaFoldDB" id="A0ABD3X2W3"/>
<keyword evidence="2" id="KW-1185">Reference proteome</keyword>
<comment type="caution">
    <text evidence="1">The sequence shown here is derived from an EMBL/GenBank/DDBJ whole genome shotgun (WGS) entry which is preliminary data.</text>
</comment>
<proteinExistence type="predicted"/>
<sequence length="80" mass="9428">MERTLNGPCDPGMSPAFYPRYDRGHNGQPSRESTMFTETSLYSMLTADLNEQDISDRDLKQLLEELYMDKKYFDYCRKSE</sequence>
<evidence type="ECO:0000313" key="2">
    <source>
        <dbReference type="Proteomes" id="UP001634394"/>
    </source>
</evidence>
<protein>
    <submittedName>
        <fullName evidence="1">Uncharacterized protein</fullName>
    </submittedName>
</protein>
<dbReference type="Proteomes" id="UP001634394">
    <property type="component" value="Unassembled WGS sequence"/>
</dbReference>
<dbReference type="EMBL" id="JBJQND010000004">
    <property type="protein sequence ID" value="KAL3880559.1"/>
    <property type="molecule type" value="Genomic_DNA"/>
</dbReference>
<organism evidence="1 2">
    <name type="scientific">Sinanodonta woodiana</name>
    <name type="common">Chinese pond mussel</name>
    <name type="synonym">Anodonta woodiana</name>
    <dbReference type="NCBI Taxonomy" id="1069815"/>
    <lineage>
        <taxon>Eukaryota</taxon>
        <taxon>Metazoa</taxon>
        <taxon>Spiralia</taxon>
        <taxon>Lophotrochozoa</taxon>
        <taxon>Mollusca</taxon>
        <taxon>Bivalvia</taxon>
        <taxon>Autobranchia</taxon>
        <taxon>Heteroconchia</taxon>
        <taxon>Palaeoheterodonta</taxon>
        <taxon>Unionida</taxon>
        <taxon>Unionoidea</taxon>
        <taxon>Unionidae</taxon>
        <taxon>Unioninae</taxon>
        <taxon>Sinanodonta</taxon>
    </lineage>
</organism>
<gene>
    <name evidence="1" type="ORF">ACJMK2_032790</name>
</gene>
<name>A0ABD3X2W3_SINWO</name>